<evidence type="ECO:0000256" key="4">
    <source>
        <dbReference type="SAM" id="Phobius"/>
    </source>
</evidence>
<dbReference type="InterPro" id="IPR029044">
    <property type="entry name" value="Nucleotide-diphossugar_trans"/>
</dbReference>
<keyword evidence="4" id="KW-0472">Membrane</keyword>
<keyword evidence="2 6" id="KW-0328">Glycosyltransferase</keyword>
<feature type="transmembrane region" description="Helical" evidence="4">
    <location>
        <begin position="270"/>
        <end position="289"/>
    </location>
</feature>
<dbReference type="EC" id="2.4.1.-" evidence="6"/>
<dbReference type="PANTHER" id="PTHR43630">
    <property type="entry name" value="POLY-BETA-1,6-N-ACETYL-D-GLUCOSAMINE SYNTHASE"/>
    <property type="match status" value="1"/>
</dbReference>
<dbReference type="STRING" id="1450648.CLORY_00450"/>
<feature type="transmembrane region" description="Helical" evidence="4">
    <location>
        <begin position="245"/>
        <end position="264"/>
    </location>
</feature>
<sequence>MVFDNVTKVSVIIPCRNEERYIKNCIEAFLNQDYEQDLYEILICDGMSEDNTRSIVKEYSKKYKNVRLVDNPKKITSCALNEGITSSNGELIIIFGAHGIPGVDFISKNVQKINSSDAVCVGGKANTISFGTEGKAIAAAMGSVFGVGNSEFRYGNKENSVDTVGFGGYRRAIFNEIGVFDEEFIRNQDDELNFRIKEAGYKILFSPDIGYIYFSRSSYKALWRQYYQYGFWKVRVMQKHGKLAAFRHVIPAAFVTANVIFFILSLLSKFIMYLWLAELGSYFLISLFISVKLGKKNKIPFYYVLLSFPILHLSYGTGFISGLINFYVVHISGALKRNARTSRN</sequence>
<evidence type="ECO:0000313" key="6">
    <source>
        <dbReference type="EMBL" id="OPJ65045.1"/>
    </source>
</evidence>
<feature type="domain" description="Glycosyltransferase 2-like" evidence="5">
    <location>
        <begin position="10"/>
        <end position="177"/>
    </location>
</feature>
<dbReference type="Proteomes" id="UP000190080">
    <property type="component" value="Unassembled WGS sequence"/>
</dbReference>
<proteinExistence type="inferred from homology"/>
<dbReference type="RefSeq" id="WP_079421570.1">
    <property type="nucleotide sequence ID" value="NZ_MZGV01000001.1"/>
</dbReference>
<dbReference type="Gene3D" id="3.90.550.10">
    <property type="entry name" value="Spore Coat Polysaccharide Biosynthesis Protein SpsA, Chain A"/>
    <property type="match status" value="1"/>
</dbReference>
<comment type="caution">
    <text evidence="6">The sequence shown here is derived from an EMBL/GenBank/DDBJ whole genome shotgun (WGS) entry which is preliminary data.</text>
</comment>
<dbReference type="CDD" id="cd02525">
    <property type="entry name" value="Succinoglycan_BP_ExoA"/>
    <property type="match status" value="1"/>
</dbReference>
<keyword evidence="3 6" id="KW-0808">Transferase</keyword>
<evidence type="ECO:0000256" key="3">
    <source>
        <dbReference type="ARBA" id="ARBA00022679"/>
    </source>
</evidence>
<keyword evidence="7" id="KW-1185">Reference proteome</keyword>
<name>A0A1V4IZ39_9CLOT</name>
<keyword evidence="4" id="KW-0812">Transmembrane</keyword>
<evidence type="ECO:0000256" key="1">
    <source>
        <dbReference type="ARBA" id="ARBA00006739"/>
    </source>
</evidence>
<protein>
    <submittedName>
        <fullName evidence="6">Poly-beta-1,6-N-acetyl-D-glucosamine synthase</fullName>
        <ecNumber evidence="6">2.4.1.-</ecNumber>
    </submittedName>
</protein>
<dbReference type="PANTHER" id="PTHR43630:SF1">
    <property type="entry name" value="POLY-BETA-1,6-N-ACETYL-D-GLUCOSAMINE SYNTHASE"/>
    <property type="match status" value="1"/>
</dbReference>
<dbReference type="EMBL" id="MZGV01000001">
    <property type="protein sequence ID" value="OPJ65045.1"/>
    <property type="molecule type" value="Genomic_DNA"/>
</dbReference>
<keyword evidence="4" id="KW-1133">Transmembrane helix</keyword>
<dbReference type="SUPFAM" id="SSF53448">
    <property type="entry name" value="Nucleotide-diphospho-sugar transferases"/>
    <property type="match status" value="1"/>
</dbReference>
<dbReference type="AlphaFoldDB" id="A0A1V4IZ39"/>
<dbReference type="InterPro" id="IPR001173">
    <property type="entry name" value="Glyco_trans_2-like"/>
</dbReference>
<accession>A0A1V4IZ39</accession>
<evidence type="ECO:0000313" key="7">
    <source>
        <dbReference type="Proteomes" id="UP000190080"/>
    </source>
</evidence>
<organism evidence="6 7">
    <name type="scientific">Clostridium oryzae</name>
    <dbReference type="NCBI Taxonomy" id="1450648"/>
    <lineage>
        <taxon>Bacteria</taxon>
        <taxon>Bacillati</taxon>
        <taxon>Bacillota</taxon>
        <taxon>Clostridia</taxon>
        <taxon>Eubacteriales</taxon>
        <taxon>Clostridiaceae</taxon>
        <taxon>Clostridium</taxon>
    </lineage>
</organism>
<dbReference type="OrthoDB" id="9766971at2"/>
<comment type="similarity">
    <text evidence="1">Belongs to the glycosyltransferase 2 family.</text>
</comment>
<feature type="transmembrane region" description="Helical" evidence="4">
    <location>
        <begin position="301"/>
        <end position="328"/>
    </location>
</feature>
<evidence type="ECO:0000256" key="2">
    <source>
        <dbReference type="ARBA" id="ARBA00022676"/>
    </source>
</evidence>
<dbReference type="Pfam" id="PF00535">
    <property type="entry name" value="Glycos_transf_2"/>
    <property type="match status" value="1"/>
</dbReference>
<evidence type="ECO:0000259" key="5">
    <source>
        <dbReference type="Pfam" id="PF00535"/>
    </source>
</evidence>
<reference evidence="6 7" key="1">
    <citation type="submission" date="2017-03" db="EMBL/GenBank/DDBJ databases">
        <title>Genome sequence of Clostridium oryzae DSM 28571.</title>
        <authorList>
            <person name="Poehlein A."/>
            <person name="Daniel R."/>
        </authorList>
    </citation>
    <scope>NUCLEOTIDE SEQUENCE [LARGE SCALE GENOMIC DNA]</scope>
    <source>
        <strain evidence="6 7">DSM 28571</strain>
    </source>
</reference>
<dbReference type="GO" id="GO:0016757">
    <property type="term" value="F:glycosyltransferase activity"/>
    <property type="evidence" value="ECO:0007669"/>
    <property type="project" value="UniProtKB-KW"/>
</dbReference>
<gene>
    <name evidence="6" type="primary">pgaC_1</name>
    <name evidence="6" type="ORF">CLORY_00450</name>
</gene>